<dbReference type="InterPro" id="IPR013968">
    <property type="entry name" value="PKS_KR"/>
</dbReference>
<keyword evidence="4" id="KW-0597">Phosphoprotein</keyword>
<feature type="domain" description="Ketosynthase family 3 (KS3)" evidence="11">
    <location>
        <begin position="1737"/>
        <end position="2150"/>
    </location>
</feature>
<keyword evidence="14" id="KW-1185">Reference proteome</keyword>
<dbReference type="EMBL" id="JBHSJO010000003">
    <property type="protein sequence ID" value="MFC5020423.1"/>
    <property type="molecule type" value="Genomic_DNA"/>
</dbReference>
<dbReference type="Gene3D" id="3.40.47.10">
    <property type="match status" value="3"/>
</dbReference>
<comment type="pathway">
    <text evidence="2">Antibiotic biosynthesis.</text>
</comment>
<dbReference type="Pfam" id="PF02801">
    <property type="entry name" value="Ketoacyl-synt_C"/>
    <property type="match status" value="3"/>
</dbReference>
<feature type="active site" description="Proton acceptor; for dehydratase activity" evidence="9">
    <location>
        <position position="952"/>
    </location>
</feature>
<feature type="active site" description="Proton donor; for dehydratase activity" evidence="9">
    <location>
        <position position="4495"/>
    </location>
</feature>
<feature type="region of interest" description="C-terminal hotdog fold" evidence="9">
    <location>
        <begin position="2746"/>
        <end position="2885"/>
    </location>
</feature>
<feature type="domain" description="PKS/mFAS DH" evidence="12">
    <location>
        <begin position="2608"/>
        <end position="2885"/>
    </location>
</feature>
<dbReference type="SUPFAM" id="SSF55048">
    <property type="entry name" value="Probable ACP-binding domain of malonyl-CoA ACP transacylase"/>
    <property type="match status" value="3"/>
</dbReference>
<feature type="domain" description="Carrier" evidence="10">
    <location>
        <begin position="5022"/>
        <end position="5097"/>
    </location>
</feature>
<evidence type="ECO:0000256" key="4">
    <source>
        <dbReference type="ARBA" id="ARBA00022553"/>
    </source>
</evidence>
<feature type="active site" description="Proton acceptor; for dehydratase activity" evidence="9">
    <location>
        <position position="4329"/>
    </location>
</feature>
<feature type="region of interest" description="N-terminal hotdog fold" evidence="9">
    <location>
        <begin position="920"/>
        <end position="1045"/>
    </location>
</feature>
<organism evidence="13 14">
    <name type="scientific">Streptomyces lienomycini</name>
    <dbReference type="NCBI Taxonomy" id="284035"/>
    <lineage>
        <taxon>Bacteria</taxon>
        <taxon>Bacillati</taxon>
        <taxon>Actinomycetota</taxon>
        <taxon>Actinomycetes</taxon>
        <taxon>Kitasatosporales</taxon>
        <taxon>Streptomycetaceae</taxon>
        <taxon>Streptomyces</taxon>
    </lineage>
</organism>
<dbReference type="Pfam" id="PF16197">
    <property type="entry name" value="KAsynt_C_assoc"/>
    <property type="match status" value="3"/>
</dbReference>
<feature type="region of interest" description="N-terminal hotdog fold" evidence="9">
    <location>
        <begin position="2608"/>
        <end position="2734"/>
    </location>
</feature>
<dbReference type="PROSITE" id="PS50075">
    <property type="entry name" value="CARRIER"/>
    <property type="match status" value="3"/>
</dbReference>
<dbReference type="PROSITE" id="PS00012">
    <property type="entry name" value="PHOSPHOPANTETHEINE"/>
    <property type="match status" value="1"/>
</dbReference>
<dbReference type="InterPro" id="IPR057326">
    <property type="entry name" value="KR_dom"/>
</dbReference>
<sequence length="5193" mass="541931">MQNDEKLLDYLKRVTADLHQTRRRLQEVESEEQEPIAIVSMSCRYPGGVESPEDLWRLVADGTDAVTGLPDNRGWDLERLRADDTAEPDRSGTSYVHQGGFVHDAGDFDPGFFGMSPREALGTDPQQRMLLEVTWEAVERAGIDPQSLRGGQIGVFAGSGIQDYGYLLDTVPDLAETYMTTATAASVISGRIAYSLGLEGPAVTVDTACSSSLVALHLATQALRAGECSLALAGGVMVMSTPSAFVAFSRQKGLASDGRCKAYADSADGTGWAEGAGMLVLEKLSDARRNGHPVLAVVRGSAVNQDGASNGLTAPSGPSQQRVVRQALANAQLTPQQIDVVEGHGTGTKLGDPIEAQALLATYGQGREAGRPLYLGSLKSNIGHAQAAAGVGGIIKMVEAIRHGVLPRTLHVEEPSSHVDWSEGDVELLTEAREWPETGRPRRAGVSSFGLSGTNAHVILEQPEPQDTLAGDRAAKPPTAPHAWLLSGRTREALQAQAERLLTHLTAGPGRQADDVDLAYSLATTRSALEHRATVLAGSRSEAIAALEALAAGTRHADVTTTTVSDGASAFLFTGQGAQRLGMGRGLYEAFPVFAEAFDRVVGQLDLPLTDVVWGGDAGRLERTEFAQPALFAFEVALFRLLESWGVRPDFVAGHSVGEIAAAHVAGVFSLADAARLVVARGRLMQALPEGGAMVAVQATEDEVRPLLTGVVSIAAVNGPTSVVVSGESEAVEAVAGHFTSLGRKSSRLKVSHAFHSPLMEPMLDDFRAVAESLSYSVPVLPVVAVGEVTDPEYWVRHVRDAVRFKDGVERLVGEGVTRFVEVGPDGVLTGLAQGVLEDVESVHLIASQRRSQGEVAALVSALARVHNTGGGVDWEAFYAPSGARRVELPTYAFQHARYWIEAPSVVGDVASAGLDAADHPLLGAAVMLADSDGSVLTGRLSVAAQPWLADHVVGGSVVFPGTGFVELATRAGIQVGANSVQELTLQAPLVLPERAGVQVQVVVGSPDTSGDRRVAIYTREEHPSAELPWTLHAEGLLGVHTGTAAADGLSVWPPEGAEPLVTEGLYAELASAGLTYGPTFQGLKAAWRKGDEVYAEIALPAKEVTSAGRFGLHPAVLDACLHAATFTDAFTGQGAVLPFAWSGVELLAAGVAAARVRLVPQGGATFSLTVADGTGAPVLSVGSLAMREISEQQLAAARVRFHESLFHLEWAQAAAGPAVSSLRTVRTVEVTGGADAAAVRAATHHVLAELQDWLADEHGTDDRLAVVTRGAVALPGEGVTDLAGAAVWGLVRTAQLEAPDQFVLVDCDADADSEGIRAAVASGEPQLVVRAGAVRGARLARVPVDGVPAPSGFDERSTVLVTGATGPLGRLVSRHLVTAYGVRRLVLAGRRGADAPGVAELVTELTELGAAVDPVACDVADRGALTELLARYPVDAVVHLAGVLDDGALGSLDPERMDTVLRPKAEAALLLHELTADRELTAFVMYSSATGVLGAPGQGNYAAANALLDGLASHRRAAGLPGQSLAWGLWAEAGGMAGELGAADLQRMRRSGVSPLTPEQGMELFDAAQGARTDSATFLPIVLDPQAIASQSGDELPPIFRQLVRRRRSVRRGDTSTAAAGAAEALRQRLRELPAEERRAVLLETIRTQIAITLGHAGPETVEAERAFNELGFDSLTAVEFRTALAETVGIRLPATLIFDYPAPGALADHLVDELLGDEATAAAAPTPGRARTEDDDPIAIVSMSCRFPGGVESPEDLWRLVADGTDAITGLPDNRGWDLERLYDPTGERPHTTYTREGGFLHDAGGFDPSFFGISPNEAASMDPQQYLLLETSWEAFERAGIDPASLKGSTTGLFAGMMYHDYAYNSSTGAIASGRVSYTFGFEGPSVTVDTACSSSLVALHLAIQALRSGECSLALAGGVAVMATPEVFVEFSRQGALAKDGRCRSFAANTGGTGWSEGAGMLLLERLSDARRNGHPVVAVVRGTAVNQDGASNGLTAPNGPSQQRVIRQALASARLSAAEVDAVEAHGTGTKLGDPIEAQALLNTYGQERPETGEPLWLGSVKSNLGHTQAAAGVGGIIKMVEAIRHGVLPKTLHVDEPSDQVDWSEGEVELLTDAREWPETGRPRRAGVSSFGLSGTNAHVIIEQAPEVEAVVGGADLACVPLLLSAKSAGGVSAQAAKLLSWWEGRPESAVGDVARSLAVERVAFEHRAVVVGAGRAEVLSGLRSVAEGRGEVVRAGKGGRSAFLFTGQGAQRLGMGRGLYEAFPVFAEAFDRVVSELGLPLVDIVWGGDAGRLERTEFAQPALFAFEVALFRLLESWGVRPDFVAGHSVGEIAAAHVAGVFSLADAARLVVARGRLMQALPEGGAMVAVQATEDEVRPLLTGVVSIAAVNGPTSVVVSGESEAVEAVAGHFTSLGRKSSRLKVSHAFHSPLMEPMLDDFRAVAESLSYSVPVLPVVAVGEVTDPEYWVRHVRDAVRFKDGVERLVGEGVTRFVEVGPDGVLTGLAQGVLEDVESVHLIASQRRSQGEVAALVSALARVHNTGGGVDWEAFYAPSGARRVELPTYAFQRERFWTDTKEYLATSWIGGEVGGVTDAGLTTVDHPLLSAAIPSPDTGGVVFTGRLTRGAQGWIADHDVLGSVLLPGTGFVELALYAGQQTGSDCLEELTLQAPLVLPERGGVALQVVVEGPDGSGRRVVRIHSRADESAELDLPWTLHADGVLAQLAAETPAGLAEWPPNGAKPVDVSGAYDELRDRGYAYGPVFQGLRAAWRRGEEVYAEVVLPEQAHADAERFGIHPALLDAAMHGALIDVDGSGDDDTVLPFAWNGVRLHAAGATALRVRITRPQPDSLVLDVADTAGRPVLSVTSLAGRPVSAEQLAHASGSSEFPLFEVVWREPGVVASGAAGPVRVLEAGGAVDGGVLSGVRSVVSGVLAGVREWLADESVAVDERLVVVTRGAVAVDGTEVPDLVGAPVWGLVRAAQAENPGRIVLVDAELGTGGAVVEAAVASGEPELALRGGRVLVPRLVAVAPPVLGEGVSFRSGGTVLVTGGTSGLGALVARHLVAVHGVRRLVLTSRRGGDAPGAAELVAELVGEGAEVEVVACDVADRDAVARLVAGIPSGHPLTGVVHAAGTTDNGLLQSLTDDRFDAVFRPKVDAAWHLHELTAGLDLDAFMLFASAGGLVLAAGQANYAAANVFLDALAVERRAAGLPATSLAFGLWGVSTGLTTELAEAEQRMRAQGLPALPPAEGLAAFDAGLRSDRATLVPLRVDAATIRSRGEDIPALLRALVRAPARQLARATGAAGADGATLLGQRVAGLDGADRDRAVLDLVREQVCAVLGHASIDAVEPDRAFKELGFDSLAAVELRNQLNTATGLRLPATLVFDYPNAQAVADHIVEAVAGTADRTAEQATAVRAEDDDPIAIVAMSCRYPGGVTSPEELWQLVADGTDAIAEFPEDRGWDLDGVYDPEPGVPGKSYTRHGAFLYDAGDFDPGFFGISPNEAAAMDPQQRLLLETSWEAFERAGIDPAALKGSDTGVFAGLMYHDYGLGVEAAMTSGGSLVSGRVSYTFGFEGPSVTVDTACSSSLVALHLAIQALRSGECSLALAGGVAVMATPGMIVEFSRQRGLAPDGRCKSFAAAADGTGWGEGVGMLLVERLSDARRNGHPVVAVVRGTAVNQDGASNGLTAPNGPSQQRVIRQALASARLSAAEVDAVEAHGTGTKLGDPIEAQALLNTYGQERAANGEPLLIGSFKSNVGHTQAAAGVGGIIKMVEAIRHGVLPKTLHVDEPSDQVDWSEGEVELLTDAREWPETGHPRRAGISSFGISGTNAHVIIEQAPEDEPKQGPAGSAALPYVPVLLSAKTEHSLAGQAAKLLSWWEGRPESAVGDVARSLAVERVAFEHRAVVVGAGRAEVLSGLRSVAEGRGEVVRAGKGGRSAFLFTGQGAQRLGMGRGLYEAFPVFAEAFDRVVSELGLPLADIVWGGDAGRLERTEFAQPALFAFEVALFRLLESWGVRPDFVAGHSVGEIAAAHVAGVFSLADAARLVVARGRLMQALPEGGAMVAVQATEDEVRPLLTGVVSIAAVNGPTSVVVSGETGAVEAVVSHFTSLGRKTSRLKVSHAFHSPLMEPMLDDFRAVAQSLSYSVPVLPVVAVGEVTGPEYWVRHVRDAVRFKDGVERLVGEGVTRFVEVGPDGVLTGLAQGVLEDVESVHLIASQRRHRVEAEALVAAVAGFHCAGGGVDWEAFYAPSGARRVELPTYAFQHERFWIEPAAVSTDVTAAGLETADHPLLGAVVVLPDEGGAVLTGRLSVAAQPWLADHRIGDAVLFPGTGFVELAIRAGDQVGADTLDELTLQAPLVLPERGGVQVQVVVGGSDASGGRTVVIRSRAEGDPRLPWTAHADGVLVADSAREPVSELRQWPPAGAERIDVSDTYTRLGELGYGYGPAFQGLRALWRSGDDVYAEIALDERGGHDAERFGLHPALLDACLHPAIAVDAQEDGRGTDGAAVLPFTWQGVTLHAAGASAVRVRVRPVGENTVALLLADPTGSPVATVRALVSRPVQVDRLAAAPQEFVDSLFRVEWPEAAVGAEAPAVQVVSVPGGTDAAAVRAATHDVLRVLQNWLAIGHEPDERLAIVTRGAVALPGEDATDLAGAAVWGLVRAAQLGNPGQFLLIDLDPAADPASDPGDDALAAALASGEPQCAVRGTTVHGARLARVPATGETGAAAPSGFDADSTVLITGATGMLGKLIARHLVASHGVRHLVLAGRRGEAAEGMAALRADLAALGAKTDVAACDVTDREAVRELLARYPVTAVVHLAGVLDDGAIGSLTPERMNRVLAPKAEAALVLHELTADRELTAFVMFSSAAGVLGNAGQGNYSAANALLDALAAHRRARGLPGLSLAWGLWADDSGMASELGESGLRRMNESGVDAIDPDQGLALFDTATTLDDALLLPVAFDLKALGEEPGELPAIFHGLVAGRRSRRAAASRAASHETLRDRLAPLGADERRQAVVDLVREEAAAILGHAHAGAVRPDRAFKDLGFDSLSAVEFRNRINTATGLRLPATLVFDYPNAQALADHLLADLAPAPRAGETDEERVRALLRTVPLDRLRDEGLLESLLALSAGGDEAAAGDGLDPATDTHGTRTAEESIDAMDAESLISLALDDLDLDGDGDTEEWDD</sequence>
<dbReference type="Gene3D" id="3.40.50.720">
    <property type="entry name" value="NAD(P)-binding Rossmann-like Domain"/>
    <property type="match status" value="3"/>
</dbReference>
<dbReference type="InterPro" id="IPR014030">
    <property type="entry name" value="Ketoacyl_synth_N"/>
</dbReference>
<dbReference type="InterPro" id="IPR032821">
    <property type="entry name" value="PKS_assoc"/>
</dbReference>
<gene>
    <name evidence="13" type="ORF">ACFPRC_37030</name>
</gene>
<feature type="domain" description="Ketosynthase family 3 (KS3)" evidence="11">
    <location>
        <begin position="33"/>
        <end position="462"/>
    </location>
</feature>
<dbReference type="PROSITE" id="PS00606">
    <property type="entry name" value="KS3_1"/>
    <property type="match status" value="3"/>
</dbReference>
<dbReference type="PANTHER" id="PTHR43775:SF51">
    <property type="entry name" value="INACTIVE PHENOLPHTHIOCEROL SYNTHESIS POLYKETIDE SYNTHASE TYPE I PKS1-RELATED"/>
    <property type="match status" value="1"/>
</dbReference>
<dbReference type="Proteomes" id="UP001595855">
    <property type="component" value="Unassembled WGS sequence"/>
</dbReference>
<evidence type="ECO:0000313" key="13">
    <source>
        <dbReference type="EMBL" id="MFC5020423.1"/>
    </source>
</evidence>
<dbReference type="InterPro" id="IPR006162">
    <property type="entry name" value="Ppantetheine_attach_site"/>
</dbReference>
<feature type="active site" description="Proton acceptor; for dehydratase activity" evidence="9">
    <location>
        <position position="2640"/>
    </location>
</feature>
<protein>
    <submittedName>
        <fullName evidence="13">SDR family NAD(P)-dependent oxidoreductase</fullName>
    </submittedName>
</protein>
<dbReference type="InterPro" id="IPR001227">
    <property type="entry name" value="Ac_transferase_dom_sf"/>
</dbReference>
<evidence type="ECO:0000256" key="3">
    <source>
        <dbReference type="ARBA" id="ARBA00022450"/>
    </source>
</evidence>
<feature type="domain" description="Carrier" evidence="10">
    <location>
        <begin position="3333"/>
        <end position="3408"/>
    </location>
</feature>
<evidence type="ECO:0000256" key="6">
    <source>
        <dbReference type="ARBA" id="ARBA00023194"/>
    </source>
</evidence>
<feature type="domain" description="PKS/mFAS DH" evidence="12">
    <location>
        <begin position="920"/>
        <end position="1196"/>
    </location>
</feature>
<evidence type="ECO:0000256" key="8">
    <source>
        <dbReference type="ARBA" id="ARBA00023315"/>
    </source>
</evidence>
<evidence type="ECO:0000256" key="5">
    <source>
        <dbReference type="ARBA" id="ARBA00022679"/>
    </source>
</evidence>
<dbReference type="SMART" id="SM00823">
    <property type="entry name" value="PKS_PP"/>
    <property type="match status" value="3"/>
</dbReference>
<keyword evidence="7" id="KW-0511">Multifunctional enzyme</keyword>
<dbReference type="PANTHER" id="PTHR43775">
    <property type="entry name" value="FATTY ACID SYNTHASE"/>
    <property type="match status" value="1"/>
</dbReference>
<dbReference type="SMART" id="SM00827">
    <property type="entry name" value="PKS_AT"/>
    <property type="match status" value="3"/>
</dbReference>
<accession>A0ABV9X6R7</accession>
<dbReference type="PROSITE" id="PS52004">
    <property type="entry name" value="KS3_2"/>
    <property type="match status" value="3"/>
</dbReference>
<keyword evidence="8" id="KW-0012">Acyltransferase</keyword>
<dbReference type="SMART" id="SM01294">
    <property type="entry name" value="PKS_PP_betabranch"/>
    <property type="match status" value="3"/>
</dbReference>
<feature type="active site" description="Proton donor; for dehydratase activity" evidence="9">
    <location>
        <position position="2807"/>
    </location>
</feature>
<feature type="domain" description="Carrier" evidence="10">
    <location>
        <begin position="1641"/>
        <end position="1716"/>
    </location>
</feature>
<keyword evidence="3" id="KW-0596">Phosphopantetheine</keyword>
<dbReference type="Pfam" id="PF14765">
    <property type="entry name" value="PS-DH"/>
    <property type="match status" value="3"/>
</dbReference>
<dbReference type="Pfam" id="PF00550">
    <property type="entry name" value="PP-binding"/>
    <property type="match status" value="3"/>
</dbReference>
<dbReference type="PROSITE" id="PS52019">
    <property type="entry name" value="PKS_MFAS_DH"/>
    <property type="match status" value="3"/>
</dbReference>
<dbReference type="CDD" id="cd08956">
    <property type="entry name" value="KR_3_FAS_SDR_x"/>
    <property type="match status" value="3"/>
</dbReference>
<dbReference type="InterPro" id="IPR016036">
    <property type="entry name" value="Malonyl_transacylase_ACP-bd"/>
</dbReference>
<dbReference type="SMART" id="SM00822">
    <property type="entry name" value="PKS_KR"/>
    <property type="match status" value="3"/>
</dbReference>
<dbReference type="InterPro" id="IPR049551">
    <property type="entry name" value="PKS_DH_C"/>
</dbReference>
<dbReference type="InterPro" id="IPR014043">
    <property type="entry name" value="Acyl_transferase_dom"/>
</dbReference>
<proteinExistence type="predicted"/>
<evidence type="ECO:0000259" key="11">
    <source>
        <dbReference type="PROSITE" id="PS52004"/>
    </source>
</evidence>
<dbReference type="InterPro" id="IPR020806">
    <property type="entry name" value="PKS_PP-bd"/>
</dbReference>
<dbReference type="InterPro" id="IPR049900">
    <property type="entry name" value="PKS_mFAS_DH"/>
</dbReference>
<dbReference type="Gene3D" id="3.30.70.3290">
    <property type="match status" value="3"/>
</dbReference>
<feature type="active site" description="Proton donor; for dehydratase activity" evidence="9">
    <location>
        <position position="1119"/>
    </location>
</feature>
<keyword evidence="6" id="KW-0045">Antibiotic biosynthesis</keyword>
<evidence type="ECO:0000256" key="1">
    <source>
        <dbReference type="ARBA" id="ARBA00001957"/>
    </source>
</evidence>
<evidence type="ECO:0000259" key="12">
    <source>
        <dbReference type="PROSITE" id="PS52019"/>
    </source>
</evidence>
<dbReference type="InterPro" id="IPR020841">
    <property type="entry name" value="PKS_Beta-ketoAc_synthase_dom"/>
</dbReference>
<keyword evidence="5" id="KW-0808">Transferase</keyword>
<dbReference type="Gene3D" id="3.40.366.10">
    <property type="entry name" value="Malonyl-Coenzyme A Acyl Carrier Protein, domain 2"/>
    <property type="match status" value="3"/>
</dbReference>
<comment type="caution">
    <text evidence="13">The sequence shown here is derived from an EMBL/GenBank/DDBJ whole genome shotgun (WGS) entry which is preliminary data.</text>
</comment>
<dbReference type="InterPro" id="IPR015083">
    <property type="entry name" value="NorB/c/GfsB-D-like_docking"/>
</dbReference>
<dbReference type="SMART" id="SM00825">
    <property type="entry name" value="PKS_KS"/>
    <property type="match status" value="3"/>
</dbReference>
<dbReference type="Pfam" id="PF22953">
    <property type="entry name" value="SpnB_Rossmann"/>
    <property type="match status" value="3"/>
</dbReference>
<dbReference type="Gene3D" id="3.10.129.110">
    <property type="entry name" value="Polyketide synthase dehydratase"/>
    <property type="match status" value="3"/>
</dbReference>
<dbReference type="InterPro" id="IPR042104">
    <property type="entry name" value="PKS_dehydratase_sf"/>
</dbReference>
<dbReference type="Pfam" id="PF08990">
    <property type="entry name" value="Docking"/>
    <property type="match status" value="1"/>
</dbReference>
<dbReference type="InterPro" id="IPR055123">
    <property type="entry name" value="SpnB-like_Rossmann"/>
</dbReference>
<dbReference type="InterPro" id="IPR014031">
    <property type="entry name" value="Ketoacyl_synth_C"/>
</dbReference>
<dbReference type="Pfam" id="PF08659">
    <property type="entry name" value="KR"/>
    <property type="match status" value="3"/>
</dbReference>
<dbReference type="Gene3D" id="1.10.1200.10">
    <property type="entry name" value="ACP-like"/>
    <property type="match status" value="3"/>
</dbReference>
<evidence type="ECO:0000259" key="10">
    <source>
        <dbReference type="PROSITE" id="PS50075"/>
    </source>
</evidence>
<dbReference type="InterPro" id="IPR016035">
    <property type="entry name" value="Acyl_Trfase/lysoPLipase"/>
</dbReference>
<dbReference type="Pfam" id="PF00698">
    <property type="entry name" value="Acyl_transf_1"/>
    <property type="match status" value="3"/>
</dbReference>
<evidence type="ECO:0000256" key="9">
    <source>
        <dbReference type="PROSITE-ProRule" id="PRU01363"/>
    </source>
</evidence>
<dbReference type="Pfam" id="PF00109">
    <property type="entry name" value="ketoacyl-synt"/>
    <property type="match status" value="3"/>
</dbReference>
<dbReference type="SUPFAM" id="SSF53901">
    <property type="entry name" value="Thiolase-like"/>
    <property type="match status" value="3"/>
</dbReference>
<dbReference type="SUPFAM" id="SSF47336">
    <property type="entry name" value="ACP-like"/>
    <property type="match status" value="3"/>
</dbReference>
<feature type="region of interest" description="C-terminal hotdog fold" evidence="9">
    <location>
        <begin position="1058"/>
        <end position="1196"/>
    </location>
</feature>
<dbReference type="InterPro" id="IPR009081">
    <property type="entry name" value="PP-bd_ACP"/>
</dbReference>
<dbReference type="InterPro" id="IPR036291">
    <property type="entry name" value="NAD(P)-bd_dom_sf"/>
</dbReference>
<dbReference type="InterPro" id="IPR018201">
    <property type="entry name" value="Ketoacyl_synth_AS"/>
</dbReference>
<dbReference type="Pfam" id="PF21089">
    <property type="entry name" value="PKS_DH_N"/>
    <property type="match status" value="3"/>
</dbReference>
<feature type="region of interest" description="N-terminal hotdog fold" evidence="9">
    <location>
        <begin position="4297"/>
        <end position="4421"/>
    </location>
</feature>
<name>A0ABV9X6R7_9ACTN</name>
<dbReference type="InterPro" id="IPR020807">
    <property type="entry name" value="PKS_DH"/>
</dbReference>
<dbReference type="SUPFAM" id="SSF51735">
    <property type="entry name" value="NAD(P)-binding Rossmann-fold domains"/>
    <property type="match status" value="6"/>
</dbReference>
<dbReference type="InterPro" id="IPR050091">
    <property type="entry name" value="PKS_NRPS_Biosynth_Enz"/>
</dbReference>
<comment type="cofactor">
    <cofactor evidence="1">
        <name>pantetheine 4'-phosphate</name>
        <dbReference type="ChEBI" id="CHEBI:47942"/>
    </cofactor>
</comment>
<reference evidence="14" key="1">
    <citation type="journal article" date="2019" name="Int. J. Syst. Evol. Microbiol.">
        <title>The Global Catalogue of Microorganisms (GCM) 10K type strain sequencing project: providing services to taxonomists for standard genome sequencing and annotation.</title>
        <authorList>
            <consortium name="The Broad Institute Genomics Platform"/>
            <consortium name="The Broad Institute Genome Sequencing Center for Infectious Disease"/>
            <person name="Wu L."/>
            <person name="Ma J."/>
        </authorList>
    </citation>
    <scope>NUCLEOTIDE SEQUENCE [LARGE SCALE GENOMIC DNA]</scope>
    <source>
        <strain evidence="14">CGMCC 4.1542</strain>
    </source>
</reference>
<dbReference type="InterPro" id="IPR049552">
    <property type="entry name" value="PKS_DH_N"/>
</dbReference>
<feature type="domain" description="Ketosynthase family 3 (KS3)" evidence="11">
    <location>
        <begin position="3427"/>
        <end position="3845"/>
    </location>
</feature>
<dbReference type="InterPro" id="IPR016039">
    <property type="entry name" value="Thiolase-like"/>
</dbReference>
<evidence type="ECO:0000256" key="2">
    <source>
        <dbReference type="ARBA" id="ARBA00004792"/>
    </source>
</evidence>
<feature type="region of interest" description="C-terminal hotdog fold" evidence="9">
    <location>
        <begin position="4434"/>
        <end position="4577"/>
    </location>
</feature>
<dbReference type="InterPro" id="IPR036736">
    <property type="entry name" value="ACP-like_sf"/>
</dbReference>
<dbReference type="CDD" id="cd00833">
    <property type="entry name" value="PKS"/>
    <property type="match status" value="3"/>
</dbReference>
<dbReference type="SMART" id="SM00826">
    <property type="entry name" value="PKS_DH"/>
    <property type="match status" value="3"/>
</dbReference>
<feature type="domain" description="PKS/mFAS DH" evidence="12">
    <location>
        <begin position="4297"/>
        <end position="4577"/>
    </location>
</feature>
<evidence type="ECO:0000313" key="14">
    <source>
        <dbReference type="Proteomes" id="UP001595855"/>
    </source>
</evidence>
<evidence type="ECO:0000256" key="7">
    <source>
        <dbReference type="ARBA" id="ARBA00023268"/>
    </source>
</evidence>
<dbReference type="SUPFAM" id="SSF52151">
    <property type="entry name" value="FabD/lysophospholipase-like"/>
    <property type="match status" value="3"/>
</dbReference>